<organism evidence="3 4">
    <name type="scientific">Niastella soli</name>
    <dbReference type="NCBI Taxonomy" id="2821487"/>
    <lineage>
        <taxon>Bacteria</taxon>
        <taxon>Pseudomonadati</taxon>
        <taxon>Bacteroidota</taxon>
        <taxon>Chitinophagia</taxon>
        <taxon>Chitinophagales</taxon>
        <taxon>Chitinophagaceae</taxon>
        <taxon>Niastella</taxon>
    </lineage>
</organism>
<evidence type="ECO:0000256" key="1">
    <source>
        <dbReference type="SAM" id="MobiDB-lite"/>
    </source>
</evidence>
<feature type="transmembrane region" description="Helical" evidence="2">
    <location>
        <begin position="255"/>
        <end position="273"/>
    </location>
</feature>
<dbReference type="Proteomes" id="UP000677244">
    <property type="component" value="Unassembled WGS sequence"/>
</dbReference>
<name>A0ABS3YTS2_9BACT</name>
<feature type="transmembrane region" description="Helical" evidence="2">
    <location>
        <begin position="80"/>
        <end position="100"/>
    </location>
</feature>
<feature type="transmembrane region" description="Helical" evidence="2">
    <location>
        <begin position="52"/>
        <end position="74"/>
    </location>
</feature>
<accession>A0ABS3YTS2</accession>
<protein>
    <recommendedName>
        <fullName evidence="5">DUF2157 domain-containing protein</fullName>
    </recommendedName>
</protein>
<feature type="transmembrane region" description="Helical" evidence="2">
    <location>
        <begin position="135"/>
        <end position="151"/>
    </location>
</feature>
<feature type="region of interest" description="Disordered" evidence="1">
    <location>
        <begin position="365"/>
        <end position="389"/>
    </location>
</feature>
<comment type="caution">
    <text evidence="3">The sequence shown here is derived from an EMBL/GenBank/DDBJ whole genome shotgun (WGS) entry which is preliminary data.</text>
</comment>
<keyword evidence="2" id="KW-0812">Transmembrane</keyword>
<feature type="transmembrane region" description="Helical" evidence="2">
    <location>
        <begin position="180"/>
        <end position="200"/>
    </location>
</feature>
<proteinExistence type="predicted"/>
<feature type="transmembrane region" description="Helical" evidence="2">
    <location>
        <begin position="307"/>
        <end position="325"/>
    </location>
</feature>
<dbReference type="RefSeq" id="WP_209139351.1">
    <property type="nucleotide sequence ID" value="NZ_JAGHKO010000002.1"/>
</dbReference>
<keyword evidence="2" id="KW-0472">Membrane</keyword>
<feature type="transmembrane region" description="Helical" evidence="2">
    <location>
        <begin position="112"/>
        <end position="129"/>
    </location>
</feature>
<gene>
    <name evidence="3" type="ORF">J7I42_13515</name>
</gene>
<evidence type="ECO:0000313" key="4">
    <source>
        <dbReference type="Proteomes" id="UP000677244"/>
    </source>
</evidence>
<feature type="transmembrane region" description="Helical" evidence="2">
    <location>
        <begin position="156"/>
        <end position="174"/>
    </location>
</feature>
<dbReference type="EMBL" id="JAGHKO010000002">
    <property type="protein sequence ID" value="MBO9201293.1"/>
    <property type="molecule type" value="Genomic_DNA"/>
</dbReference>
<evidence type="ECO:0000256" key="2">
    <source>
        <dbReference type="SAM" id="Phobius"/>
    </source>
</evidence>
<evidence type="ECO:0008006" key="5">
    <source>
        <dbReference type="Google" id="ProtNLM"/>
    </source>
</evidence>
<sequence length="389" mass="43297">MIAYNHTSLDNLLINEEAIAAFDQQLISKEEAEAVFKAYPYNLYIPNSFIRFGLFLLTIIIGLMFFGIICLMILDSSEKAFGILTFIYSLGLYVALEFIIREKKHYHSGMDDALLWLCITGIVGAVNLLFSPQTAISQAVLIFIPAFYFLLRFGNALMGALAFAALLTVIFYIVTPLGNIAKTIMPFLLMAISFFVYRLAKNFSNNNRLRHYKLCCTLIEILALVILYAAGNYFVVREVSNSLFDLQLKEGESVPFGWVFWIPTVLLPAVYIFRGIQKRDVILLRTGLILVAAIIFTIRYYHHLAPLEIAMTIGGVIMIIIAYAITKYLTPPKHGFTHAEPNDPALAGLLQVESIIVAQTFHQTPSPEPGNNFEFGGGSSGGAGATDNF</sequence>
<feature type="compositionally biased region" description="Gly residues" evidence="1">
    <location>
        <begin position="375"/>
        <end position="389"/>
    </location>
</feature>
<keyword evidence="4" id="KW-1185">Reference proteome</keyword>
<keyword evidence="2" id="KW-1133">Transmembrane helix</keyword>
<feature type="transmembrane region" description="Helical" evidence="2">
    <location>
        <begin position="212"/>
        <end position="235"/>
    </location>
</feature>
<reference evidence="3 4" key="1">
    <citation type="submission" date="2021-03" db="EMBL/GenBank/DDBJ databases">
        <title>Assistant Professor.</title>
        <authorList>
            <person name="Huq M.A."/>
        </authorList>
    </citation>
    <scope>NUCLEOTIDE SEQUENCE [LARGE SCALE GENOMIC DNA]</scope>
    <source>
        <strain evidence="3 4">MAH-29</strain>
    </source>
</reference>
<evidence type="ECO:0000313" key="3">
    <source>
        <dbReference type="EMBL" id="MBO9201293.1"/>
    </source>
</evidence>
<feature type="transmembrane region" description="Helical" evidence="2">
    <location>
        <begin position="282"/>
        <end position="301"/>
    </location>
</feature>